<evidence type="ECO:0000256" key="3">
    <source>
        <dbReference type="ARBA" id="ARBA00022989"/>
    </source>
</evidence>
<evidence type="ECO:0000313" key="10">
    <source>
        <dbReference type="Proteomes" id="UP000238274"/>
    </source>
</evidence>
<feature type="domain" description="Anoctamin transmembrane" evidence="7">
    <location>
        <begin position="242"/>
        <end position="785"/>
    </location>
</feature>
<reference evidence="10" key="2">
    <citation type="journal article" date="2018" name="BMC Genomics">
        <title>Genomic insights into host adaptation between the wheat stripe rust pathogen (Puccinia striiformis f. sp. tritici) and the barley stripe rust pathogen (Puccinia striiformis f. sp. hordei).</title>
        <authorList>
            <person name="Xia C."/>
            <person name="Wang M."/>
            <person name="Yin C."/>
            <person name="Cornejo O.E."/>
            <person name="Hulbert S.H."/>
            <person name="Chen X."/>
        </authorList>
    </citation>
    <scope>NUCLEOTIDE SEQUENCE [LARGE SCALE GENOMIC DNA]</scope>
    <source>
        <strain evidence="10">93TX-2</strain>
    </source>
</reference>
<evidence type="ECO:0000256" key="5">
    <source>
        <dbReference type="SAM" id="MobiDB-lite"/>
    </source>
</evidence>
<keyword evidence="3 6" id="KW-1133">Transmembrane helix</keyword>
<evidence type="ECO:0000256" key="4">
    <source>
        <dbReference type="ARBA" id="ARBA00023136"/>
    </source>
</evidence>
<dbReference type="OrthoDB" id="296386at2759"/>
<gene>
    <name evidence="9" type="ORF">PSHT_06502</name>
</gene>
<organism evidence="9 10">
    <name type="scientific">Puccinia striiformis</name>
    <dbReference type="NCBI Taxonomy" id="27350"/>
    <lineage>
        <taxon>Eukaryota</taxon>
        <taxon>Fungi</taxon>
        <taxon>Dikarya</taxon>
        <taxon>Basidiomycota</taxon>
        <taxon>Pucciniomycotina</taxon>
        <taxon>Pucciniomycetes</taxon>
        <taxon>Pucciniales</taxon>
        <taxon>Pucciniaceae</taxon>
        <taxon>Puccinia</taxon>
    </lineage>
</organism>
<dbReference type="Pfam" id="PF20877">
    <property type="entry name" value="Anoctamin_N"/>
    <property type="match status" value="1"/>
</dbReference>
<feature type="transmembrane region" description="Helical" evidence="6">
    <location>
        <begin position="439"/>
        <end position="459"/>
    </location>
</feature>
<evidence type="ECO:0000256" key="2">
    <source>
        <dbReference type="ARBA" id="ARBA00022692"/>
    </source>
</evidence>
<dbReference type="InterPro" id="IPR049452">
    <property type="entry name" value="Anoctamin_TM"/>
</dbReference>
<dbReference type="PANTHER" id="PTHR12308:SF73">
    <property type="entry name" value="ANOCTAMIN"/>
    <property type="match status" value="1"/>
</dbReference>
<dbReference type="VEuPathDB" id="FungiDB:PSTT_05696"/>
<feature type="transmembrane region" description="Helical" evidence="6">
    <location>
        <begin position="393"/>
        <end position="412"/>
    </location>
</feature>
<protein>
    <recommendedName>
        <fullName evidence="11">Anoctamin dimerisation domain-containing protein</fullName>
    </recommendedName>
</protein>
<accession>A0A2S4W5U9</accession>
<feature type="transmembrane region" description="Helical" evidence="6">
    <location>
        <begin position="618"/>
        <end position="641"/>
    </location>
</feature>
<evidence type="ECO:0000259" key="7">
    <source>
        <dbReference type="Pfam" id="PF04547"/>
    </source>
</evidence>
<feature type="domain" description="Anoctamin alpha-beta plait" evidence="8">
    <location>
        <begin position="49"/>
        <end position="171"/>
    </location>
</feature>
<proteinExistence type="predicted"/>
<dbReference type="InterPro" id="IPR007632">
    <property type="entry name" value="Anoctamin"/>
</dbReference>
<feature type="transmembrane region" description="Helical" evidence="6">
    <location>
        <begin position="662"/>
        <end position="686"/>
    </location>
</feature>
<reference evidence="9 10" key="1">
    <citation type="submission" date="2017-12" db="EMBL/GenBank/DDBJ databases">
        <title>Gene loss provides genomic basis for host adaptation in cereal stripe rust fungi.</title>
        <authorList>
            <person name="Xia C."/>
        </authorList>
    </citation>
    <scope>NUCLEOTIDE SEQUENCE [LARGE SCALE GENOMIC DNA]</scope>
    <source>
        <strain evidence="9 10">93TX-2</strain>
    </source>
</reference>
<feature type="region of interest" description="Disordered" evidence="5">
    <location>
        <begin position="556"/>
        <end position="580"/>
    </location>
</feature>
<feature type="transmembrane region" description="Helical" evidence="6">
    <location>
        <begin position="282"/>
        <end position="302"/>
    </location>
</feature>
<dbReference type="EMBL" id="PKSM01000076">
    <property type="protein sequence ID" value="POW17141.1"/>
    <property type="molecule type" value="Genomic_DNA"/>
</dbReference>
<dbReference type="InterPro" id="IPR049456">
    <property type="entry name" value="Anoctamin_N_fung"/>
</dbReference>
<dbReference type="GO" id="GO:0032541">
    <property type="term" value="C:cortical endoplasmic reticulum"/>
    <property type="evidence" value="ECO:0007669"/>
    <property type="project" value="TreeGrafter"/>
</dbReference>
<dbReference type="Pfam" id="PF04547">
    <property type="entry name" value="Anoctamin"/>
    <property type="match status" value="1"/>
</dbReference>
<dbReference type="GO" id="GO:0005254">
    <property type="term" value="F:chloride channel activity"/>
    <property type="evidence" value="ECO:0007669"/>
    <property type="project" value="TreeGrafter"/>
</dbReference>
<feature type="transmembrane region" description="Helical" evidence="6">
    <location>
        <begin position="354"/>
        <end position="381"/>
    </location>
</feature>
<evidence type="ECO:0000256" key="1">
    <source>
        <dbReference type="ARBA" id="ARBA00004141"/>
    </source>
</evidence>
<keyword evidence="2 6" id="KW-0812">Transmembrane</keyword>
<dbReference type="Proteomes" id="UP000238274">
    <property type="component" value="Unassembled WGS sequence"/>
</dbReference>
<keyword evidence="10" id="KW-1185">Reference proteome</keyword>
<comment type="caution">
    <text evidence="9">The sequence shown here is derived from an EMBL/GenBank/DDBJ whole genome shotgun (WGS) entry which is preliminary data.</text>
</comment>
<dbReference type="AlphaFoldDB" id="A0A2S4W5U9"/>
<keyword evidence="4 6" id="KW-0472">Membrane</keyword>
<comment type="subcellular location">
    <subcellularLocation>
        <location evidence="1">Membrane</location>
        <topology evidence="1">Multi-pass membrane protein</topology>
    </subcellularLocation>
</comment>
<evidence type="ECO:0000256" key="6">
    <source>
        <dbReference type="SAM" id="Phobius"/>
    </source>
</evidence>
<evidence type="ECO:0008006" key="11">
    <source>
        <dbReference type="Google" id="ProtNLM"/>
    </source>
</evidence>
<dbReference type="GO" id="GO:0016020">
    <property type="term" value="C:membrane"/>
    <property type="evidence" value="ECO:0007669"/>
    <property type="project" value="UniProtKB-SubCell"/>
</dbReference>
<dbReference type="PANTHER" id="PTHR12308">
    <property type="entry name" value="ANOCTAMIN"/>
    <property type="match status" value="1"/>
</dbReference>
<reference evidence="10" key="3">
    <citation type="journal article" date="2018" name="Mol. Plant Microbe Interact.">
        <title>Genome sequence resources for the wheat stripe rust pathogen (Puccinia striiformis f. sp. tritici) and the barley stripe rust pathogen (Puccinia striiformis f. sp. hordei).</title>
        <authorList>
            <person name="Xia C."/>
            <person name="Wang M."/>
            <person name="Yin C."/>
            <person name="Cornejo O.E."/>
            <person name="Hulbert S.H."/>
            <person name="Chen X."/>
        </authorList>
    </citation>
    <scope>NUCLEOTIDE SEQUENCE [LARGE SCALE GENOMIC DNA]</scope>
    <source>
        <strain evidence="10">93TX-2</strain>
    </source>
</reference>
<feature type="transmembrane region" description="Helical" evidence="6">
    <location>
        <begin position="757"/>
        <end position="779"/>
    </location>
</feature>
<sequence length="861" mass="98329">MSVLDMIPLEYYTVVRSSANLRRFPDLIRRSDVAEEPTIKADKQPSKLQVDYVIVFSLLPLRSKKQQQKDRKTGTKELVEEYELLVQRLKAVGLSVTSRPGSKKSNELLILVTAHDETRIKEEIQAERIADWLHGITCLKPESDTASSFLSQPYTPADRLRHLYNIITRDVKPTKAESPITVHPHRPLVGIGAGIIPGQAPFEHVKSIFPPHDTNFNQTWLSKWSDRSHLTIQIPEIELDRIKEIYGESIGYYFAFLNFYFQSLMFPTCLGIMFWVTGMSFSSIYSIIIAIWSIVFLEMWIVKEKLLAIKWNSFNCHKVEKKRVEFKPEGIIRHPVTHEPVGYFPWWKRESRRLVTIPVLILFGLGISTIITMITGIELVIAEVYTGPFKKALALLPTVLFAASVPQLVGLWQSTAIKLSDWENHSYNSSYDRSLTHKVFTVHGLVAYAGLVLTAFIYVPFGTILVPHLAGLAHKLMKQQETIKIEGSAEEYLNTRALDFSTYSINTGRLYEQLFAYQVTNQIVDTFSEVGLPYLIKIASFRWNKICVDRQEKRRLSSSSSEHNNNDKNSPDLKSTSAQLDSSSDLAEEHDLLEQLREEAKRPEYRLFVEYAEMATQFGYIVLWTVVWPISPLFSFVNNFFELRTDAIKLTKHSRRPIPTRCDSIGPFLEVLSTLTWLGVIINALLVHLFQPSSKPIPTNLKHLNSDQSRSTQTIIADLFTAAILGHQSQNLTSSGIGSENDATNGGGGLYERMASILLSALIPVLISEHGFFLIRLFIREAILKLKWHDSPEALKQMRADWDLKQSFVDKLDLNTSHKNLGHNEYFLNFDNPIPKDHPDFPFWSRNDHGLLEINRLSKVE</sequence>
<dbReference type="VEuPathDB" id="FungiDB:PSHT_06502"/>
<name>A0A2S4W5U9_9BASI</name>
<evidence type="ECO:0000313" key="9">
    <source>
        <dbReference type="EMBL" id="POW17141.1"/>
    </source>
</evidence>
<evidence type="ECO:0000259" key="8">
    <source>
        <dbReference type="Pfam" id="PF20877"/>
    </source>
</evidence>